<evidence type="ECO:0000313" key="3">
    <source>
        <dbReference type="Proteomes" id="UP000030645"/>
    </source>
</evidence>
<evidence type="ECO:0000256" key="1">
    <source>
        <dbReference type="SAM" id="MobiDB-lite"/>
    </source>
</evidence>
<proteinExistence type="predicted"/>
<gene>
    <name evidence="2" type="ORF">L484_024044</name>
</gene>
<feature type="region of interest" description="Disordered" evidence="1">
    <location>
        <begin position="202"/>
        <end position="300"/>
    </location>
</feature>
<evidence type="ECO:0000313" key="2">
    <source>
        <dbReference type="EMBL" id="EXC02079.1"/>
    </source>
</evidence>
<feature type="compositionally biased region" description="Polar residues" evidence="1">
    <location>
        <begin position="276"/>
        <end position="290"/>
    </location>
</feature>
<reference evidence="3" key="1">
    <citation type="submission" date="2013-01" db="EMBL/GenBank/DDBJ databases">
        <title>Draft Genome Sequence of a Mulberry Tree, Morus notabilis C.K. Schneid.</title>
        <authorList>
            <person name="He N."/>
            <person name="Zhao S."/>
        </authorList>
    </citation>
    <scope>NUCLEOTIDE SEQUENCE</scope>
</reference>
<keyword evidence="3" id="KW-1185">Reference proteome</keyword>
<dbReference type="PANTHER" id="PTHR38221">
    <property type="entry name" value="BNAA04G14260D PROTEIN"/>
    <property type="match status" value="1"/>
</dbReference>
<dbReference type="Proteomes" id="UP000030645">
    <property type="component" value="Unassembled WGS sequence"/>
</dbReference>
<organism evidence="2 3">
    <name type="scientific">Morus notabilis</name>
    <dbReference type="NCBI Taxonomy" id="981085"/>
    <lineage>
        <taxon>Eukaryota</taxon>
        <taxon>Viridiplantae</taxon>
        <taxon>Streptophyta</taxon>
        <taxon>Embryophyta</taxon>
        <taxon>Tracheophyta</taxon>
        <taxon>Spermatophyta</taxon>
        <taxon>Magnoliopsida</taxon>
        <taxon>eudicotyledons</taxon>
        <taxon>Gunneridae</taxon>
        <taxon>Pentapetalae</taxon>
        <taxon>rosids</taxon>
        <taxon>fabids</taxon>
        <taxon>Rosales</taxon>
        <taxon>Moraceae</taxon>
        <taxon>Moreae</taxon>
        <taxon>Morus</taxon>
    </lineage>
</organism>
<name>W9RXT1_9ROSA</name>
<sequence>MDGGGAIAGNDPFGSLLPLCQISSSQEERLRRCPFAPERYNPENDGSSSESTGEIPLASTGIVMVSPPESEEDENNSNSRDVFHTPPEESAAQSSNEVRPTVDVDGCDLGRRSPDGGGETVAIGIGSSDANCAGGTVDLSRDSDLGFSEVQLTQRENAYLDLNRSLVQVLETESTRARVLTRELSLVDGLGESPLKKLKVSVQNLEESDEELEPERATSANHSSDSNENLENDGEDAKSGEQSSAKRKLEFTDNDDSTEVVELGTEPNYGVLNPRNGKSNGTNAANGEQSNGKEKTSSQEFVDTVRNNRTGATQETAAVEHEQLPPGRRMLPNSLLGRSGNVAGGDSEVTLLDVLRLSKEDCDDGISSFSILEVCKGRGMTFPRPVWWPEEGTGFRDGDDLGTENFGRIRRRRVGRLMVRE</sequence>
<feature type="region of interest" description="Disordered" evidence="1">
    <location>
        <begin position="27"/>
        <end position="102"/>
    </location>
</feature>
<dbReference type="eggNOG" id="ENOG502S816">
    <property type="taxonomic scope" value="Eukaryota"/>
</dbReference>
<dbReference type="EMBL" id="KE345347">
    <property type="protein sequence ID" value="EXC02079.1"/>
    <property type="molecule type" value="Genomic_DNA"/>
</dbReference>
<dbReference type="AlphaFoldDB" id="W9RXT1"/>
<dbReference type="PANTHER" id="PTHR38221:SF1">
    <property type="entry name" value="OVULE PROTEIN"/>
    <property type="match status" value="1"/>
</dbReference>
<feature type="compositionally biased region" description="Polar residues" evidence="1">
    <location>
        <begin position="218"/>
        <end position="227"/>
    </location>
</feature>
<protein>
    <submittedName>
        <fullName evidence="2">Uncharacterized protein</fullName>
    </submittedName>
</protein>
<accession>W9RXT1</accession>